<keyword evidence="5" id="KW-0489">Methyltransferase</keyword>
<keyword evidence="3 5" id="KW-1133">Transmembrane helix</keyword>
<protein>
    <recommendedName>
        <fullName evidence="5">Protein-S-isoprenylcysteine O-methyltransferase</fullName>
        <ecNumber evidence="5">2.1.1.100</ecNumber>
    </recommendedName>
</protein>
<keyword evidence="5" id="KW-0256">Endoplasmic reticulum</keyword>
<accession>A0AAW0BM61</accession>
<comment type="caution">
    <text evidence="6">The sequence shown here is derived from an EMBL/GenBank/DDBJ whole genome shotgun (WGS) entry which is preliminary data.</text>
</comment>
<keyword evidence="5" id="KW-0808">Transferase</keyword>
<dbReference type="InterPro" id="IPR007269">
    <property type="entry name" value="ICMT_MeTrfase"/>
</dbReference>
<keyword evidence="7" id="KW-1185">Reference proteome</keyword>
<comment type="similarity">
    <text evidence="5">Belongs to the class VI-like SAM-binding methyltransferase superfamily. Isoprenylcysteine carboxyl methyltransferase family.</text>
</comment>
<keyword evidence="5" id="KW-0949">S-adenosyl-L-methionine</keyword>
<dbReference type="GO" id="GO:0032259">
    <property type="term" value="P:methylation"/>
    <property type="evidence" value="ECO:0007669"/>
    <property type="project" value="UniProtKB-KW"/>
</dbReference>
<reference evidence="6 7" key="1">
    <citation type="submission" date="2024-01" db="EMBL/GenBank/DDBJ databases">
        <title>A draft genome for a cacao thread blight-causing isolate of Paramarasmius palmivorus.</title>
        <authorList>
            <person name="Baruah I.K."/>
            <person name="Bukari Y."/>
            <person name="Amoako-Attah I."/>
            <person name="Meinhardt L.W."/>
            <person name="Bailey B.A."/>
            <person name="Cohen S.P."/>
        </authorList>
    </citation>
    <scope>NUCLEOTIDE SEQUENCE [LARGE SCALE GENOMIC DNA]</scope>
    <source>
        <strain evidence="6 7">GH-12</strain>
    </source>
</reference>
<feature type="transmembrane region" description="Helical" evidence="5">
    <location>
        <begin position="142"/>
        <end position="166"/>
    </location>
</feature>
<feature type="transmembrane region" description="Helical" evidence="5">
    <location>
        <begin position="94"/>
        <end position="113"/>
    </location>
</feature>
<evidence type="ECO:0000256" key="2">
    <source>
        <dbReference type="ARBA" id="ARBA00022692"/>
    </source>
</evidence>
<organism evidence="6 7">
    <name type="scientific">Paramarasmius palmivorus</name>
    <dbReference type="NCBI Taxonomy" id="297713"/>
    <lineage>
        <taxon>Eukaryota</taxon>
        <taxon>Fungi</taxon>
        <taxon>Dikarya</taxon>
        <taxon>Basidiomycota</taxon>
        <taxon>Agaricomycotina</taxon>
        <taxon>Agaricomycetes</taxon>
        <taxon>Agaricomycetidae</taxon>
        <taxon>Agaricales</taxon>
        <taxon>Marasmiineae</taxon>
        <taxon>Marasmiaceae</taxon>
        <taxon>Paramarasmius</taxon>
    </lineage>
</organism>
<keyword evidence="4 5" id="KW-0472">Membrane</keyword>
<dbReference type="PANTHER" id="PTHR12714:SF9">
    <property type="entry name" value="PROTEIN-S-ISOPRENYLCYSTEINE O-METHYLTRANSFERASE"/>
    <property type="match status" value="1"/>
</dbReference>
<comment type="catalytic activity">
    <reaction evidence="5">
        <text>[protein]-C-terminal S-[(2E,6E)-farnesyl]-L-cysteine + S-adenosyl-L-methionine = [protein]-C-terminal S-[(2E,6E)-farnesyl]-L-cysteine methyl ester + S-adenosyl-L-homocysteine</text>
        <dbReference type="Rhea" id="RHEA:21672"/>
        <dbReference type="Rhea" id="RHEA-COMP:12125"/>
        <dbReference type="Rhea" id="RHEA-COMP:12126"/>
        <dbReference type="ChEBI" id="CHEBI:57856"/>
        <dbReference type="ChEBI" id="CHEBI:59789"/>
        <dbReference type="ChEBI" id="CHEBI:90510"/>
        <dbReference type="ChEBI" id="CHEBI:90511"/>
        <dbReference type="EC" id="2.1.1.100"/>
    </reaction>
</comment>
<dbReference type="GO" id="GO:0005789">
    <property type="term" value="C:endoplasmic reticulum membrane"/>
    <property type="evidence" value="ECO:0007669"/>
    <property type="project" value="UniProtKB-SubCell"/>
</dbReference>
<dbReference type="PANTHER" id="PTHR12714">
    <property type="entry name" value="PROTEIN-S ISOPRENYLCYSTEINE O-METHYLTRANSFERASE"/>
    <property type="match status" value="1"/>
</dbReference>
<dbReference type="EC" id="2.1.1.100" evidence="5"/>
<dbReference type="Proteomes" id="UP001383192">
    <property type="component" value="Unassembled WGS sequence"/>
</dbReference>
<evidence type="ECO:0000313" key="6">
    <source>
        <dbReference type="EMBL" id="KAK7027452.1"/>
    </source>
</evidence>
<keyword evidence="2 5" id="KW-0812">Transmembrane</keyword>
<gene>
    <name evidence="6" type="ORF">VNI00_015197</name>
</gene>
<comment type="subcellular location">
    <subcellularLocation>
        <location evidence="5">Endoplasmic reticulum membrane</location>
        <topology evidence="5">Multi-pass membrane protein</topology>
    </subcellularLocation>
    <subcellularLocation>
        <location evidence="1">Membrane</location>
        <topology evidence="1">Multi-pass membrane protein</topology>
    </subcellularLocation>
</comment>
<comment type="caution">
    <text evidence="5">Lacks conserved residue(s) required for the propagation of feature annotation.</text>
</comment>
<evidence type="ECO:0000256" key="1">
    <source>
        <dbReference type="ARBA" id="ARBA00004141"/>
    </source>
</evidence>
<proteinExistence type="inferred from homology"/>
<sequence length="234" mass="26803">MSLTRASLTIAQAIAHHYAMTPPNPTLEQTRYHKEEYWVLQIAPCIFRAHSIVLWICSAFETLSYLCTLQPPSTAAFLASVACPSTTSPNRHKITISPMFFIGCVALFLGAYIRLDCFKVLGHLFTFDLTIHRDHKLITNRFYAYVRHPAYTGSILLVAGITFSHFTQGSWMTECGPLRWKGLTTIIWAAWWCWVLAVGISRVQAEDTQMKKTFGQEWERYAMDIPWWFFPGIA</sequence>
<feature type="transmembrane region" description="Helical" evidence="5">
    <location>
        <begin position="186"/>
        <end position="203"/>
    </location>
</feature>
<dbReference type="AlphaFoldDB" id="A0AAW0BM61"/>
<evidence type="ECO:0000256" key="4">
    <source>
        <dbReference type="ARBA" id="ARBA00023136"/>
    </source>
</evidence>
<evidence type="ECO:0000256" key="5">
    <source>
        <dbReference type="RuleBase" id="RU362022"/>
    </source>
</evidence>
<dbReference type="Pfam" id="PF04140">
    <property type="entry name" value="ICMT"/>
    <property type="match status" value="1"/>
</dbReference>
<dbReference type="Gene3D" id="1.20.120.1630">
    <property type="match status" value="1"/>
</dbReference>
<dbReference type="EMBL" id="JAYKXP010000095">
    <property type="protein sequence ID" value="KAK7027452.1"/>
    <property type="molecule type" value="Genomic_DNA"/>
</dbReference>
<dbReference type="GO" id="GO:0004671">
    <property type="term" value="F:protein C-terminal S-isoprenylcysteine carboxyl O-methyltransferase activity"/>
    <property type="evidence" value="ECO:0007669"/>
    <property type="project" value="UniProtKB-EC"/>
</dbReference>
<evidence type="ECO:0000256" key="3">
    <source>
        <dbReference type="ARBA" id="ARBA00022989"/>
    </source>
</evidence>
<evidence type="ECO:0000313" key="7">
    <source>
        <dbReference type="Proteomes" id="UP001383192"/>
    </source>
</evidence>
<name>A0AAW0BM61_9AGAR</name>